<evidence type="ECO:0000313" key="1">
    <source>
        <dbReference type="EMBL" id="MEQ2303179.1"/>
    </source>
</evidence>
<reference evidence="1 2" key="1">
    <citation type="submission" date="2021-06" db="EMBL/GenBank/DDBJ databases">
        <authorList>
            <person name="Palmer J.M."/>
        </authorList>
    </citation>
    <scope>NUCLEOTIDE SEQUENCE [LARGE SCALE GENOMIC DNA]</scope>
    <source>
        <strain evidence="1 2">AS_MEX2019</strain>
        <tissue evidence="1">Muscle</tissue>
    </source>
</reference>
<evidence type="ECO:0000313" key="2">
    <source>
        <dbReference type="Proteomes" id="UP001469553"/>
    </source>
</evidence>
<protein>
    <submittedName>
        <fullName evidence="1">Uncharacterized protein</fullName>
    </submittedName>
</protein>
<name>A0ABV0ZAD2_9TELE</name>
<organism evidence="1 2">
    <name type="scientific">Ameca splendens</name>
    <dbReference type="NCBI Taxonomy" id="208324"/>
    <lineage>
        <taxon>Eukaryota</taxon>
        <taxon>Metazoa</taxon>
        <taxon>Chordata</taxon>
        <taxon>Craniata</taxon>
        <taxon>Vertebrata</taxon>
        <taxon>Euteleostomi</taxon>
        <taxon>Actinopterygii</taxon>
        <taxon>Neopterygii</taxon>
        <taxon>Teleostei</taxon>
        <taxon>Neoteleostei</taxon>
        <taxon>Acanthomorphata</taxon>
        <taxon>Ovalentaria</taxon>
        <taxon>Atherinomorphae</taxon>
        <taxon>Cyprinodontiformes</taxon>
        <taxon>Goodeidae</taxon>
        <taxon>Ameca</taxon>
    </lineage>
</organism>
<gene>
    <name evidence="1" type="ORF">AMECASPLE_014017</name>
</gene>
<keyword evidence="2" id="KW-1185">Reference proteome</keyword>
<proteinExistence type="predicted"/>
<accession>A0ABV0ZAD2</accession>
<sequence length="119" mass="13327">MSKNFNHSLLHWTSPVGSLLNSSLLGLPLKNPVHPPPSTAPTSETLDCLIILAHYYPPSSTSRVNNYLVSLLLHPLAVHSIIPLVSRFQFPCPFHYTVNKLFTEKLCLLNCFLHVGQIR</sequence>
<dbReference type="EMBL" id="JAHRIP010057366">
    <property type="protein sequence ID" value="MEQ2303179.1"/>
    <property type="molecule type" value="Genomic_DNA"/>
</dbReference>
<dbReference type="Proteomes" id="UP001469553">
    <property type="component" value="Unassembled WGS sequence"/>
</dbReference>
<comment type="caution">
    <text evidence="1">The sequence shown here is derived from an EMBL/GenBank/DDBJ whole genome shotgun (WGS) entry which is preliminary data.</text>
</comment>